<sequence length="333" mass="36950">MGSWPIYRGELEPHDGIADLPDPPRWRTFEGSGESLDVPPERIDPTAARRLGDGEHWRKPSTDEIRMVNAALFLRRPLLVTGKPGTGKSTLPYQVARELKLGPVLRWPITSRSTLREGLYDYDPIGRLRDEHLRQARGRPASDDTEIGRHLRLGPLGTALLPYKRPRVLLIDEIDKSDIDLPNDLLNVFEEGQFLIDELARLSTGKKIEVPTADGGSPVAIRRGRVACEAFPFVVLTSNNEREFPKPLLRRCLRLDLKVPSAAQIADMVAAHIGPAEAEKSKRRIEQFRDKLERGDVATDQLLNAVFVATSAGDFDGLDDLIAKLLSPLSGAG</sequence>
<organism evidence="2 3">
    <name type="scientific">Nocardia bovistercoris</name>
    <dbReference type="NCBI Taxonomy" id="2785916"/>
    <lineage>
        <taxon>Bacteria</taxon>
        <taxon>Bacillati</taxon>
        <taxon>Actinomycetota</taxon>
        <taxon>Actinomycetes</taxon>
        <taxon>Mycobacteriales</taxon>
        <taxon>Nocardiaceae</taxon>
        <taxon>Nocardia</taxon>
    </lineage>
</organism>
<keyword evidence="3" id="KW-1185">Reference proteome</keyword>
<dbReference type="Pfam" id="PF07728">
    <property type="entry name" value="AAA_5"/>
    <property type="match status" value="1"/>
</dbReference>
<dbReference type="GO" id="GO:0005524">
    <property type="term" value="F:ATP binding"/>
    <property type="evidence" value="ECO:0007669"/>
    <property type="project" value="InterPro"/>
</dbReference>
<evidence type="ECO:0000313" key="3">
    <source>
        <dbReference type="Proteomes" id="UP000655751"/>
    </source>
</evidence>
<proteinExistence type="predicted"/>
<dbReference type="AlphaFoldDB" id="A0A931I8V0"/>
<dbReference type="Proteomes" id="UP000655751">
    <property type="component" value="Unassembled WGS sequence"/>
</dbReference>
<dbReference type="SMART" id="SM00382">
    <property type="entry name" value="AAA"/>
    <property type="match status" value="1"/>
</dbReference>
<dbReference type="InterPro" id="IPR003593">
    <property type="entry name" value="AAA+_ATPase"/>
</dbReference>
<gene>
    <name evidence="2" type="ORF">IT779_04265</name>
</gene>
<dbReference type="RefSeq" id="WP_196147870.1">
    <property type="nucleotide sequence ID" value="NZ_JADMLG010000002.1"/>
</dbReference>
<comment type="caution">
    <text evidence="2">The sequence shown here is derived from an EMBL/GenBank/DDBJ whole genome shotgun (WGS) entry which is preliminary data.</text>
</comment>
<evidence type="ECO:0000259" key="1">
    <source>
        <dbReference type="SMART" id="SM00382"/>
    </source>
</evidence>
<protein>
    <submittedName>
        <fullName evidence="2">AAA family ATPase</fullName>
    </submittedName>
</protein>
<dbReference type="CDD" id="cd00009">
    <property type="entry name" value="AAA"/>
    <property type="match status" value="1"/>
</dbReference>
<feature type="domain" description="AAA+ ATPase" evidence="1">
    <location>
        <begin position="74"/>
        <end position="261"/>
    </location>
</feature>
<accession>A0A931I8V0</accession>
<dbReference type="EMBL" id="JADMLG010000002">
    <property type="protein sequence ID" value="MBH0775503.1"/>
    <property type="molecule type" value="Genomic_DNA"/>
</dbReference>
<dbReference type="SUPFAM" id="SSF52540">
    <property type="entry name" value="P-loop containing nucleoside triphosphate hydrolases"/>
    <property type="match status" value="1"/>
</dbReference>
<evidence type="ECO:0000313" key="2">
    <source>
        <dbReference type="EMBL" id="MBH0775503.1"/>
    </source>
</evidence>
<dbReference type="InterPro" id="IPR011704">
    <property type="entry name" value="ATPase_dyneun-rel_AAA"/>
</dbReference>
<dbReference type="Gene3D" id="3.40.50.300">
    <property type="entry name" value="P-loop containing nucleotide triphosphate hydrolases"/>
    <property type="match status" value="1"/>
</dbReference>
<dbReference type="InterPro" id="IPR027417">
    <property type="entry name" value="P-loop_NTPase"/>
</dbReference>
<dbReference type="GO" id="GO:0016887">
    <property type="term" value="F:ATP hydrolysis activity"/>
    <property type="evidence" value="ECO:0007669"/>
    <property type="project" value="InterPro"/>
</dbReference>
<reference evidence="2" key="1">
    <citation type="submission" date="2020-11" db="EMBL/GenBank/DDBJ databases">
        <title>Nocardia NEAU-351.nov., a novel actinomycete isolated from the cow dung.</title>
        <authorList>
            <person name="Zhang X."/>
        </authorList>
    </citation>
    <scope>NUCLEOTIDE SEQUENCE</scope>
    <source>
        <strain evidence="2">NEAU-351</strain>
    </source>
</reference>
<name>A0A931I8V0_9NOCA</name>